<feature type="compositionally biased region" description="Basic and acidic residues" evidence="1">
    <location>
        <begin position="63"/>
        <end position="75"/>
    </location>
</feature>
<gene>
    <name evidence="3" type="ORF">GCM10010211_51030</name>
</gene>
<feature type="compositionally biased region" description="Basic and acidic residues" evidence="1">
    <location>
        <begin position="1"/>
        <end position="11"/>
    </location>
</feature>
<protein>
    <recommendedName>
        <fullName evidence="2">ABC-type glycine betaine transport system substrate-binding domain-containing protein</fullName>
    </recommendedName>
</protein>
<dbReference type="EMBL" id="BMRP01000019">
    <property type="protein sequence ID" value="GGU78897.1"/>
    <property type="molecule type" value="Genomic_DNA"/>
</dbReference>
<feature type="domain" description="ABC-type glycine betaine transport system substrate-binding" evidence="2">
    <location>
        <begin position="19"/>
        <end position="74"/>
    </location>
</feature>
<evidence type="ECO:0000313" key="3">
    <source>
        <dbReference type="EMBL" id="GGU78897.1"/>
    </source>
</evidence>
<dbReference type="Proteomes" id="UP000654471">
    <property type="component" value="Unassembled WGS sequence"/>
</dbReference>
<keyword evidence="4" id="KW-1185">Reference proteome</keyword>
<dbReference type="InterPro" id="IPR007210">
    <property type="entry name" value="ABC_Gly_betaine_transp_sub-bd"/>
</dbReference>
<organism evidence="3 4">
    <name type="scientific">Streptomyces albospinus</name>
    <dbReference type="NCBI Taxonomy" id="285515"/>
    <lineage>
        <taxon>Bacteria</taxon>
        <taxon>Bacillati</taxon>
        <taxon>Actinomycetota</taxon>
        <taxon>Actinomycetes</taxon>
        <taxon>Kitasatosporales</taxon>
        <taxon>Streptomycetaceae</taxon>
        <taxon>Streptomyces</taxon>
    </lineage>
</organism>
<dbReference type="Gene3D" id="3.10.105.10">
    <property type="entry name" value="Dipeptide-binding Protein, Domain 3"/>
    <property type="match status" value="1"/>
</dbReference>
<name>A0ABQ2VBW2_9ACTN</name>
<proteinExistence type="predicted"/>
<dbReference type="RefSeq" id="WP_229852605.1">
    <property type="nucleotide sequence ID" value="NZ_BMRP01000019.1"/>
</dbReference>
<comment type="caution">
    <text evidence="3">The sequence shown here is derived from an EMBL/GenBank/DDBJ whole genome shotgun (WGS) entry which is preliminary data.</text>
</comment>
<feature type="region of interest" description="Disordered" evidence="1">
    <location>
        <begin position="1"/>
        <end position="28"/>
    </location>
</feature>
<evidence type="ECO:0000259" key="2">
    <source>
        <dbReference type="Pfam" id="PF04069"/>
    </source>
</evidence>
<accession>A0ABQ2VBW2</accession>
<sequence length="91" mass="10126">MVPVEIHRATGEGEPTSSNNQIKPLGNKSFPKKFPEFYGWLKNWKRTPDELGGLEQDIQEAGKGNENKGVEKWIGDHPGIVDEMAPVTPVK</sequence>
<evidence type="ECO:0000256" key="1">
    <source>
        <dbReference type="SAM" id="MobiDB-lite"/>
    </source>
</evidence>
<evidence type="ECO:0000313" key="4">
    <source>
        <dbReference type="Proteomes" id="UP000654471"/>
    </source>
</evidence>
<dbReference type="Pfam" id="PF04069">
    <property type="entry name" value="OpuAC"/>
    <property type="match status" value="1"/>
</dbReference>
<feature type="region of interest" description="Disordered" evidence="1">
    <location>
        <begin position="61"/>
        <end position="91"/>
    </location>
</feature>
<dbReference type="SUPFAM" id="SSF53850">
    <property type="entry name" value="Periplasmic binding protein-like II"/>
    <property type="match status" value="1"/>
</dbReference>
<reference evidence="4" key="1">
    <citation type="journal article" date="2019" name="Int. J. Syst. Evol. Microbiol.">
        <title>The Global Catalogue of Microorganisms (GCM) 10K type strain sequencing project: providing services to taxonomists for standard genome sequencing and annotation.</title>
        <authorList>
            <consortium name="The Broad Institute Genomics Platform"/>
            <consortium name="The Broad Institute Genome Sequencing Center for Infectious Disease"/>
            <person name="Wu L."/>
            <person name="Ma J."/>
        </authorList>
    </citation>
    <scope>NUCLEOTIDE SEQUENCE [LARGE SCALE GENOMIC DNA]</scope>
    <source>
        <strain evidence="4">JCM 3399</strain>
    </source>
</reference>